<dbReference type="CDD" id="cd01297">
    <property type="entry name" value="D-aminoacylase"/>
    <property type="match status" value="1"/>
</dbReference>
<protein>
    <submittedName>
        <fullName evidence="2">N-acyl-D-amino-acid deacylase</fullName>
        <ecNumber evidence="2">3.5.1.81</ecNumber>
    </submittedName>
</protein>
<dbReference type="SUPFAM" id="SSF51338">
    <property type="entry name" value="Composite domain of metallo-dependent hydrolases"/>
    <property type="match status" value="1"/>
</dbReference>
<dbReference type="Gene3D" id="2.30.40.10">
    <property type="entry name" value="Urease, subunit C, domain 1"/>
    <property type="match status" value="1"/>
</dbReference>
<dbReference type="Pfam" id="PF07969">
    <property type="entry name" value="Amidohydro_3"/>
    <property type="match status" value="2"/>
</dbReference>
<dbReference type="PANTHER" id="PTHR11647">
    <property type="entry name" value="HYDRANTOINASE/DIHYDROPYRIMIDINASE FAMILY MEMBER"/>
    <property type="match status" value="1"/>
</dbReference>
<dbReference type="AlphaFoldDB" id="A0A3B1BTL8"/>
<dbReference type="EMBL" id="UOGA01000018">
    <property type="protein sequence ID" value="VAX14838.1"/>
    <property type="molecule type" value="Genomic_DNA"/>
</dbReference>
<feature type="domain" description="Amidohydrolase 3" evidence="1">
    <location>
        <begin position="413"/>
        <end position="485"/>
    </location>
</feature>
<gene>
    <name evidence="2" type="ORF">MNBD_NITROSPINAE04-1688</name>
</gene>
<keyword evidence="2" id="KW-0378">Hydrolase</keyword>
<dbReference type="InterPro" id="IPR013108">
    <property type="entry name" value="Amidohydro_3"/>
</dbReference>
<evidence type="ECO:0000259" key="1">
    <source>
        <dbReference type="Pfam" id="PF07969"/>
    </source>
</evidence>
<organism evidence="2">
    <name type="scientific">hydrothermal vent metagenome</name>
    <dbReference type="NCBI Taxonomy" id="652676"/>
    <lineage>
        <taxon>unclassified sequences</taxon>
        <taxon>metagenomes</taxon>
        <taxon>ecological metagenomes</taxon>
    </lineage>
</organism>
<feature type="domain" description="Amidohydrolase 3" evidence="1">
    <location>
        <begin position="45"/>
        <end position="288"/>
    </location>
</feature>
<dbReference type="Gene3D" id="3.30.1490.130">
    <property type="entry name" value="D-aminoacylase. Domain 3"/>
    <property type="match status" value="1"/>
</dbReference>
<reference evidence="2" key="1">
    <citation type="submission" date="2018-06" db="EMBL/GenBank/DDBJ databases">
        <authorList>
            <person name="Zhirakovskaya E."/>
        </authorList>
    </citation>
    <scope>NUCLEOTIDE SEQUENCE</scope>
</reference>
<dbReference type="EC" id="3.5.1.81" evidence="2"/>
<dbReference type="InterPro" id="IPR011059">
    <property type="entry name" value="Metal-dep_hydrolase_composite"/>
</dbReference>
<evidence type="ECO:0000313" key="2">
    <source>
        <dbReference type="EMBL" id="VAX14838.1"/>
    </source>
</evidence>
<dbReference type="PANTHER" id="PTHR11647:SF1">
    <property type="entry name" value="COLLAPSIN RESPONSE MEDIATOR PROTEIN"/>
    <property type="match status" value="1"/>
</dbReference>
<sequence length="527" mass="57107">MYDYLIKNGQVADGESDSLVKADVAVNGDKIVAVAPDMEPDNASKIINADGKIVAPGFVDVHSHSDYYLIIDPRAESKIMQGVTTEIGGNCGYCAAPMSGALRERRAADYEKQFGIKVDWADLESYFTALDRKGHAVNFAALLGYNTIRGSALGENSNQPDSAGMKKLKEMTAKGLDQGALGMSVGVVYPPACFAGQKEFTEVFKVVADRGKVFTSHIRSEGAGLLDALKEVVAVAKNSGSKLQVSHLKTAGADNWGKLDAAFDILESAMADGVSLMADRYPYLASNTGLQVVLPDRAFDDGREKLVERLKDKGSREAFKHEILKAHPEKKYWNTVMVSQVGSDNNKDIEGLTVSEGADKRGKDVFDYIFDLLIEENTDVEAIFFCMNEDNLDRIMAKPWVTIGSDSGARAIDGPLAIGRPHPRTFGTFPRFFAEFVREKKLFTIGQAVKKTSSDALSFFGVSQRGYIKEGFFADIVVFDPATIGDTSTYIEPLSYPAGIEHVFVNGSHAVENGAPRGVAGGRVITC</sequence>
<accession>A0A3B1BTL8</accession>
<dbReference type="GO" id="GO:0047420">
    <property type="term" value="F:N-acyl-D-amino-acid deacylase activity"/>
    <property type="evidence" value="ECO:0007669"/>
    <property type="project" value="UniProtKB-EC"/>
</dbReference>
<dbReference type="InterPro" id="IPR032466">
    <property type="entry name" value="Metal_Hydrolase"/>
</dbReference>
<dbReference type="SUPFAM" id="SSF51556">
    <property type="entry name" value="Metallo-dependent hydrolases"/>
    <property type="match status" value="1"/>
</dbReference>
<name>A0A3B1BTL8_9ZZZZ</name>
<dbReference type="InterPro" id="IPR023100">
    <property type="entry name" value="D-aminoacylase_insert_dom_sf"/>
</dbReference>
<dbReference type="Gene3D" id="3.20.20.140">
    <property type="entry name" value="Metal-dependent hydrolases"/>
    <property type="match status" value="1"/>
</dbReference>
<proteinExistence type="predicted"/>
<dbReference type="InterPro" id="IPR050378">
    <property type="entry name" value="Metallo-dep_Hydrolases_sf"/>
</dbReference>